<protein>
    <submittedName>
        <fullName evidence="2">Uncharacterized protein</fullName>
    </submittedName>
</protein>
<comment type="caution">
    <text evidence="2">The sequence shown here is derived from an EMBL/GenBank/DDBJ whole genome shotgun (WGS) entry which is preliminary data.</text>
</comment>
<evidence type="ECO:0000313" key="3">
    <source>
        <dbReference type="Proteomes" id="UP001566132"/>
    </source>
</evidence>
<proteinExistence type="predicted"/>
<accession>A0ABD1EH67</accession>
<sequence>MYTVQIHLELFKVVLLKSLYTAYKDSATLHNSAGSPQRRDCSVPSSQYAKPPCIDGGRNFGYKKHSSASPITVQPRSDSVQLLFVSLYQV</sequence>
<dbReference type="AlphaFoldDB" id="A0ABD1EH67"/>
<dbReference type="EMBL" id="JBDJPC010000007">
    <property type="protein sequence ID" value="KAL1493807.1"/>
    <property type="molecule type" value="Genomic_DNA"/>
</dbReference>
<gene>
    <name evidence="2" type="ORF">ABEB36_009495</name>
</gene>
<name>A0ABD1EH67_HYPHA</name>
<evidence type="ECO:0000256" key="1">
    <source>
        <dbReference type="SAM" id="MobiDB-lite"/>
    </source>
</evidence>
<evidence type="ECO:0000313" key="2">
    <source>
        <dbReference type="EMBL" id="KAL1493807.1"/>
    </source>
</evidence>
<reference evidence="2 3" key="1">
    <citation type="submission" date="2024-05" db="EMBL/GenBank/DDBJ databases">
        <title>Genetic variation in Jamaican populations of the coffee berry borer (Hypothenemus hampei).</title>
        <authorList>
            <person name="Errbii M."/>
            <person name="Myrie A."/>
        </authorList>
    </citation>
    <scope>NUCLEOTIDE SEQUENCE [LARGE SCALE GENOMIC DNA]</scope>
    <source>
        <strain evidence="2">JA-Hopewell-2020-01-JO</strain>
        <tissue evidence="2">Whole body</tissue>
    </source>
</reference>
<dbReference type="Proteomes" id="UP001566132">
    <property type="component" value="Unassembled WGS sequence"/>
</dbReference>
<organism evidence="2 3">
    <name type="scientific">Hypothenemus hampei</name>
    <name type="common">Coffee berry borer</name>
    <dbReference type="NCBI Taxonomy" id="57062"/>
    <lineage>
        <taxon>Eukaryota</taxon>
        <taxon>Metazoa</taxon>
        <taxon>Ecdysozoa</taxon>
        <taxon>Arthropoda</taxon>
        <taxon>Hexapoda</taxon>
        <taxon>Insecta</taxon>
        <taxon>Pterygota</taxon>
        <taxon>Neoptera</taxon>
        <taxon>Endopterygota</taxon>
        <taxon>Coleoptera</taxon>
        <taxon>Polyphaga</taxon>
        <taxon>Cucujiformia</taxon>
        <taxon>Curculionidae</taxon>
        <taxon>Scolytinae</taxon>
        <taxon>Hypothenemus</taxon>
    </lineage>
</organism>
<feature type="region of interest" description="Disordered" evidence="1">
    <location>
        <begin position="29"/>
        <end position="48"/>
    </location>
</feature>
<keyword evidence="3" id="KW-1185">Reference proteome</keyword>